<name>A0AAW1WXX3_RUBAR</name>
<dbReference type="EMBL" id="JBEDUW010000005">
    <property type="protein sequence ID" value="KAK9928851.1"/>
    <property type="molecule type" value="Genomic_DNA"/>
</dbReference>
<feature type="compositionally biased region" description="Pro residues" evidence="1">
    <location>
        <begin position="22"/>
        <end position="35"/>
    </location>
</feature>
<sequence>MIKAVKKLKLWSRKKRKRRPHPPPPPYDPPPPPPARHQCHCCCSYTASSSTTQPSAPPLPPWMDYTEPTHEIETLPVPELRHPAPELAYHPLPVPVQQESTSALNLNTSQTSSYQQYMVPIPDPVHGVPVAQAPTAARERSAGFFGCVVDFGTHLFHCLFPCFHIREVIK</sequence>
<dbReference type="Proteomes" id="UP001457282">
    <property type="component" value="Unassembled WGS sequence"/>
</dbReference>
<protein>
    <submittedName>
        <fullName evidence="2">Uncharacterized protein</fullName>
    </submittedName>
</protein>
<evidence type="ECO:0000313" key="2">
    <source>
        <dbReference type="EMBL" id="KAK9928851.1"/>
    </source>
</evidence>
<accession>A0AAW1WXX3</accession>
<gene>
    <name evidence="2" type="ORF">M0R45_025970</name>
</gene>
<feature type="region of interest" description="Disordered" evidence="1">
    <location>
        <begin position="1"/>
        <end position="36"/>
    </location>
</feature>
<feature type="compositionally biased region" description="Basic residues" evidence="1">
    <location>
        <begin position="1"/>
        <end position="21"/>
    </location>
</feature>
<organism evidence="2 3">
    <name type="scientific">Rubus argutus</name>
    <name type="common">Southern blackberry</name>
    <dbReference type="NCBI Taxonomy" id="59490"/>
    <lineage>
        <taxon>Eukaryota</taxon>
        <taxon>Viridiplantae</taxon>
        <taxon>Streptophyta</taxon>
        <taxon>Embryophyta</taxon>
        <taxon>Tracheophyta</taxon>
        <taxon>Spermatophyta</taxon>
        <taxon>Magnoliopsida</taxon>
        <taxon>eudicotyledons</taxon>
        <taxon>Gunneridae</taxon>
        <taxon>Pentapetalae</taxon>
        <taxon>rosids</taxon>
        <taxon>fabids</taxon>
        <taxon>Rosales</taxon>
        <taxon>Rosaceae</taxon>
        <taxon>Rosoideae</taxon>
        <taxon>Rosoideae incertae sedis</taxon>
        <taxon>Rubus</taxon>
    </lineage>
</organism>
<keyword evidence="3" id="KW-1185">Reference proteome</keyword>
<comment type="caution">
    <text evidence="2">The sequence shown here is derived from an EMBL/GenBank/DDBJ whole genome shotgun (WGS) entry which is preliminary data.</text>
</comment>
<dbReference type="AlphaFoldDB" id="A0AAW1WXX3"/>
<reference evidence="2 3" key="1">
    <citation type="journal article" date="2023" name="G3 (Bethesda)">
        <title>A chromosome-length genome assembly and annotation of blackberry (Rubus argutus, cv. 'Hillquist').</title>
        <authorList>
            <person name="Bruna T."/>
            <person name="Aryal R."/>
            <person name="Dudchenko O."/>
            <person name="Sargent D.J."/>
            <person name="Mead D."/>
            <person name="Buti M."/>
            <person name="Cavallini A."/>
            <person name="Hytonen T."/>
            <person name="Andres J."/>
            <person name="Pham M."/>
            <person name="Weisz D."/>
            <person name="Mascagni F."/>
            <person name="Usai G."/>
            <person name="Natali L."/>
            <person name="Bassil N."/>
            <person name="Fernandez G.E."/>
            <person name="Lomsadze A."/>
            <person name="Armour M."/>
            <person name="Olukolu B."/>
            <person name="Poorten T."/>
            <person name="Britton C."/>
            <person name="Davik J."/>
            <person name="Ashrafi H."/>
            <person name="Aiden E.L."/>
            <person name="Borodovsky M."/>
            <person name="Worthington M."/>
        </authorList>
    </citation>
    <scope>NUCLEOTIDE SEQUENCE [LARGE SCALE GENOMIC DNA]</scope>
    <source>
        <strain evidence="2">PI 553951</strain>
    </source>
</reference>
<evidence type="ECO:0000313" key="3">
    <source>
        <dbReference type="Proteomes" id="UP001457282"/>
    </source>
</evidence>
<evidence type="ECO:0000256" key="1">
    <source>
        <dbReference type="SAM" id="MobiDB-lite"/>
    </source>
</evidence>
<proteinExistence type="predicted"/>